<dbReference type="InterPro" id="IPR036388">
    <property type="entry name" value="WH-like_DNA-bd_sf"/>
</dbReference>
<keyword evidence="4" id="KW-0804">Transcription</keyword>
<comment type="caution">
    <text evidence="6">The sequence shown here is derived from an EMBL/GenBank/DDBJ whole genome shotgun (WGS) entry which is preliminary data.</text>
</comment>
<evidence type="ECO:0000259" key="5">
    <source>
        <dbReference type="PROSITE" id="PS50931"/>
    </source>
</evidence>
<dbReference type="AlphaFoldDB" id="A0A3D9XDX8"/>
<organism evidence="6 7">
    <name type="scientific">Paracoccus versutus</name>
    <name type="common">Thiobacillus versutus</name>
    <dbReference type="NCBI Taxonomy" id="34007"/>
    <lineage>
        <taxon>Bacteria</taxon>
        <taxon>Pseudomonadati</taxon>
        <taxon>Pseudomonadota</taxon>
        <taxon>Alphaproteobacteria</taxon>
        <taxon>Rhodobacterales</taxon>
        <taxon>Paracoccaceae</taxon>
        <taxon>Paracoccus</taxon>
    </lineage>
</organism>
<dbReference type="SUPFAM" id="SSF46785">
    <property type="entry name" value="Winged helix' DNA-binding domain"/>
    <property type="match status" value="1"/>
</dbReference>
<dbReference type="PANTHER" id="PTHR30346:SF0">
    <property type="entry name" value="HCA OPERON TRANSCRIPTIONAL ACTIVATOR HCAR"/>
    <property type="match status" value="1"/>
</dbReference>
<evidence type="ECO:0000256" key="3">
    <source>
        <dbReference type="ARBA" id="ARBA00023125"/>
    </source>
</evidence>
<feature type="domain" description="HTH lysR-type" evidence="5">
    <location>
        <begin position="32"/>
        <end position="90"/>
    </location>
</feature>
<dbReference type="InterPro" id="IPR036390">
    <property type="entry name" value="WH_DNA-bd_sf"/>
</dbReference>
<keyword evidence="2" id="KW-0805">Transcription regulation</keyword>
<dbReference type="GO" id="GO:0003677">
    <property type="term" value="F:DNA binding"/>
    <property type="evidence" value="ECO:0007669"/>
    <property type="project" value="UniProtKB-KW"/>
</dbReference>
<dbReference type="InterPro" id="IPR005119">
    <property type="entry name" value="LysR_subst-bd"/>
</dbReference>
<dbReference type="Pfam" id="PF03466">
    <property type="entry name" value="LysR_substrate"/>
    <property type="match status" value="1"/>
</dbReference>
<dbReference type="SUPFAM" id="SSF53850">
    <property type="entry name" value="Periplasmic binding protein-like II"/>
    <property type="match status" value="1"/>
</dbReference>
<evidence type="ECO:0000256" key="4">
    <source>
        <dbReference type="ARBA" id="ARBA00023163"/>
    </source>
</evidence>
<dbReference type="InterPro" id="IPR000847">
    <property type="entry name" value="LysR_HTH_N"/>
</dbReference>
<evidence type="ECO:0000256" key="2">
    <source>
        <dbReference type="ARBA" id="ARBA00023015"/>
    </source>
</evidence>
<dbReference type="Gene3D" id="1.10.10.10">
    <property type="entry name" value="Winged helix-like DNA-binding domain superfamily/Winged helix DNA-binding domain"/>
    <property type="match status" value="1"/>
</dbReference>
<gene>
    <name evidence="6" type="ORF">BDD41_3801</name>
</gene>
<evidence type="ECO:0000256" key="1">
    <source>
        <dbReference type="ARBA" id="ARBA00009437"/>
    </source>
</evidence>
<proteinExistence type="inferred from homology"/>
<dbReference type="Pfam" id="PF00126">
    <property type="entry name" value="HTH_1"/>
    <property type="match status" value="1"/>
</dbReference>
<dbReference type="Gene3D" id="3.40.190.10">
    <property type="entry name" value="Periplasmic binding protein-like II"/>
    <property type="match status" value="2"/>
</dbReference>
<accession>A0A3D9XDX8</accession>
<dbReference type="EMBL" id="QTUJ01000003">
    <property type="protein sequence ID" value="REF68730.1"/>
    <property type="molecule type" value="Genomic_DNA"/>
</dbReference>
<keyword evidence="3 6" id="KW-0238">DNA-binding</keyword>
<evidence type="ECO:0000313" key="7">
    <source>
        <dbReference type="Proteomes" id="UP000256941"/>
    </source>
</evidence>
<reference evidence="6 7" key="1">
    <citation type="submission" date="2018-08" db="EMBL/GenBank/DDBJ databases">
        <title>Genomic Encyclopedia of Archaeal and Bacterial Type Strains, Phase II (KMG-II): from individual species to whole genera.</title>
        <authorList>
            <person name="Goeker M."/>
        </authorList>
    </citation>
    <scope>NUCLEOTIDE SEQUENCE [LARGE SCALE GENOMIC DNA]</scope>
    <source>
        <strain evidence="6 7">DSM 17099</strain>
    </source>
</reference>
<dbReference type="GO" id="GO:0032993">
    <property type="term" value="C:protein-DNA complex"/>
    <property type="evidence" value="ECO:0007669"/>
    <property type="project" value="TreeGrafter"/>
</dbReference>
<comment type="similarity">
    <text evidence="1">Belongs to the LysR transcriptional regulatory family.</text>
</comment>
<dbReference type="PANTHER" id="PTHR30346">
    <property type="entry name" value="TRANSCRIPTIONAL DUAL REGULATOR HCAR-RELATED"/>
    <property type="match status" value="1"/>
</dbReference>
<name>A0A3D9XDX8_PARVE</name>
<dbReference type="Proteomes" id="UP000256941">
    <property type="component" value="Unassembled WGS sequence"/>
</dbReference>
<protein>
    <submittedName>
        <fullName evidence="6">DNA-binding transcriptional LysR family regulator</fullName>
    </submittedName>
</protein>
<dbReference type="GO" id="GO:0003700">
    <property type="term" value="F:DNA-binding transcription factor activity"/>
    <property type="evidence" value="ECO:0007669"/>
    <property type="project" value="InterPro"/>
</dbReference>
<sequence>MLRLSSDRGLGRSDRPAFCIFTAHWEIALLRFTLRQLSYFRATAALGSIASAAKELGVSTAAISAAIDNLEAIAGTRLFNRFPAHGVKLTPSGEILEQMARGVLAEAEKWAQGARNLRTDAGGKVQIGTYLALVYVFAIPILMRNREIWPKVELDFVESSHPNLLEQLNKGHIDIMMLYDLCFEREGYDVVDLAKVEAKVVLPASSPLAGRKRLALGDLEGLSYVRLDREIPGRTMLDLLYARGIKPPIAFSSSSYELVRSAVGKGLGFTFSMFQPHNAITYQGDRLVCIPLEEPLQQVRIIAACRKGRLQEDIIRNVISSCRHVLEAADSRN</sequence>
<dbReference type="PROSITE" id="PS50931">
    <property type="entry name" value="HTH_LYSR"/>
    <property type="match status" value="1"/>
</dbReference>
<evidence type="ECO:0000313" key="6">
    <source>
        <dbReference type="EMBL" id="REF68730.1"/>
    </source>
</evidence>